<accession>A0ACC2VIM6</accession>
<keyword evidence="2" id="KW-1185">Reference proteome</keyword>
<name>A0ACC2VIM6_9TREE</name>
<dbReference type="Proteomes" id="UP001227268">
    <property type="component" value="Unassembled WGS sequence"/>
</dbReference>
<evidence type="ECO:0000313" key="1">
    <source>
        <dbReference type="EMBL" id="KAJ9099142.1"/>
    </source>
</evidence>
<organism evidence="1 2">
    <name type="scientific">Naganishia friedmannii</name>
    <dbReference type="NCBI Taxonomy" id="89922"/>
    <lineage>
        <taxon>Eukaryota</taxon>
        <taxon>Fungi</taxon>
        <taxon>Dikarya</taxon>
        <taxon>Basidiomycota</taxon>
        <taxon>Agaricomycotina</taxon>
        <taxon>Tremellomycetes</taxon>
        <taxon>Filobasidiales</taxon>
        <taxon>Filobasidiaceae</taxon>
        <taxon>Naganishia</taxon>
    </lineage>
</organism>
<comment type="caution">
    <text evidence="1">The sequence shown here is derived from an EMBL/GenBank/DDBJ whole genome shotgun (WGS) entry which is preliminary data.</text>
</comment>
<protein>
    <submittedName>
        <fullName evidence="1">Uncharacterized protein</fullName>
    </submittedName>
</protein>
<dbReference type="EMBL" id="JASBWT010000013">
    <property type="protein sequence ID" value="KAJ9099142.1"/>
    <property type="molecule type" value="Genomic_DNA"/>
</dbReference>
<evidence type="ECO:0000313" key="2">
    <source>
        <dbReference type="Proteomes" id="UP001227268"/>
    </source>
</evidence>
<reference evidence="1" key="1">
    <citation type="submission" date="2023-04" db="EMBL/GenBank/DDBJ databases">
        <title>Draft Genome sequencing of Naganishia species isolated from polar environments using Oxford Nanopore Technology.</title>
        <authorList>
            <person name="Leo P."/>
            <person name="Venkateswaran K."/>
        </authorList>
    </citation>
    <scope>NUCLEOTIDE SEQUENCE</scope>
    <source>
        <strain evidence="1">MNA-CCFEE 5423</strain>
    </source>
</reference>
<gene>
    <name evidence="1" type="ORF">QFC21_004021</name>
</gene>
<proteinExistence type="predicted"/>
<sequence length="250" mass="28721">MSDPEELTATWREEESAPRHFDAALQVVRYKPKASSAKSTKPRTTDPEERQNLIKGLANPLLYHRHSHCLSQLHDAILSLETARKVFRDANLTDDWREFVTLAIKCAERAWEAFINPLAWMNQRRYVEAGDTGGMWKEDKRCKLAVEYKLLELEKAKERCISAIHQMCWTNERGWSSPERALLGMMAYNGGLAKLTEFEILFTTIDKSLKSAIDRVVKNVVAKGVKMHEPRKREDCKKGERMDSAASQNL</sequence>